<dbReference type="EMBL" id="JALJOV010001514">
    <property type="protein sequence ID" value="KAK9846893.1"/>
    <property type="molecule type" value="Genomic_DNA"/>
</dbReference>
<proteinExistence type="predicted"/>
<feature type="region of interest" description="Disordered" evidence="2">
    <location>
        <begin position="1"/>
        <end position="177"/>
    </location>
</feature>
<feature type="compositionally biased region" description="Polar residues" evidence="2">
    <location>
        <begin position="1"/>
        <end position="20"/>
    </location>
</feature>
<feature type="compositionally biased region" description="Low complexity" evidence="2">
    <location>
        <begin position="93"/>
        <end position="108"/>
    </location>
</feature>
<dbReference type="GO" id="GO:2001070">
    <property type="term" value="F:starch binding"/>
    <property type="evidence" value="ECO:0007669"/>
    <property type="project" value="InterPro"/>
</dbReference>
<protein>
    <recommendedName>
        <fullName evidence="3">CBM20 domain-containing protein</fullName>
    </recommendedName>
</protein>
<dbReference type="SMART" id="SM01065">
    <property type="entry name" value="CBM_2"/>
    <property type="match status" value="1"/>
</dbReference>
<feature type="compositionally biased region" description="Basic and acidic residues" evidence="2">
    <location>
        <begin position="443"/>
        <end position="454"/>
    </location>
</feature>
<dbReference type="CDD" id="cd05467">
    <property type="entry name" value="CBM20"/>
    <property type="match status" value="1"/>
</dbReference>
<feature type="domain" description="CBM20" evidence="3">
    <location>
        <begin position="175"/>
        <end position="279"/>
    </location>
</feature>
<feature type="region of interest" description="Disordered" evidence="2">
    <location>
        <begin position="397"/>
        <end position="454"/>
    </location>
</feature>
<sequence length="454" mass="50439">MQQWSLQSCRNVPLSHNRQALTPRDVQPASLTCSRQLKVSAAKESESGPRPKQPGQEAGRQPGQYSRIYQTAAYQRLRSSSGWREGRGEEAQRSQQPSQQEPSSQPEPAWRAGSRSRQAPDEQQPQQTAEQQLQAGHNPYLGRPVTSSTSQQKSLQRQSGQQAAKTSPAAGRTSRQSGQLARVTFWLKFHADFGQRLKVVGSHPNLGAWTLTEAPELMWSPDDNWNTTLELPMGGIVEYKYVLLASNGAQPLSWQRGNNSVLALAHEEQVVEVYDNWEGQPGASVISGGNKATREGRLLSWATEIEALVSSQRNELRRSRMELLSVQNEAQAAREETRKVRAELAEAQNQRSRAERQSKELQNLNRLLRTELTQSTQSFRQAMQTAQRFLIEAEQAMNATPSSEPAGAPAATVTSRQETDDVREVPSQYGYDNAVPSNAEMASQHRRDACASTA</sequence>
<evidence type="ECO:0000256" key="2">
    <source>
        <dbReference type="SAM" id="MobiDB-lite"/>
    </source>
</evidence>
<keyword evidence="5" id="KW-1185">Reference proteome</keyword>
<dbReference type="PANTHER" id="PTHR15048:SF0">
    <property type="entry name" value="STARCH-BINDING DOMAIN-CONTAINING PROTEIN 1"/>
    <property type="match status" value="1"/>
</dbReference>
<feature type="compositionally biased region" description="Low complexity" evidence="2">
    <location>
        <begin position="150"/>
        <end position="162"/>
    </location>
</feature>
<dbReference type="GO" id="GO:0016020">
    <property type="term" value="C:membrane"/>
    <property type="evidence" value="ECO:0007669"/>
    <property type="project" value="TreeGrafter"/>
</dbReference>
<dbReference type="Proteomes" id="UP001485043">
    <property type="component" value="Unassembled WGS sequence"/>
</dbReference>
<dbReference type="InterPro" id="IPR013783">
    <property type="entry name" value="Ig-like_fold"/>
</dbReference>
<evidence type="ECO:0000259" key="3">
    <source>
        <dbReference type="PROSITE" id="PS51166"/>
    </source>
</evidence>
<dbReference type="SUPFAM" id="SSF49452">
    <property type="entry name" value="Starch-binding domain-like"/>
    <property type="match status" value="1"/>
</dbReference>
<keyword evidence="1" id="KW-0175">Coiled coil</keyword>
<dbReference type="Pfam" id="PF00686">
    <property type="entry name" value="CBM_20"/>
    <property type="match status" value="1"/>
</dbReference>
<feature type="compositionally biased region" description="Low complexity" evidence="2">
    <location>
        <begin position="121"/>
        <end position="135"/>
    </location>
</feature>
<reference evidence="4 5" key="1">
    <citation type="journal article" date="2024" name="Nat. Commun.">
        <title>Phylogenomics reveals the evolutionary origins of lichenization in chlorophyte algae.</title>
        <authorList>
            <person name="Puginier C."/>
            <person name="Libourel C."/>
            <person name="Otte J."/>
            <person name="Skaloud P."/>
            <person name="Haon M."/>
            <person name="Grisel S."/>
            <person name="Petersen M."/>
            <person name="Berrin J.G."/>
            <person name="Delaux P.M."/>
            <person name="Dal Grande F."/>
            <person name="Keller J."/>
        </authorList>
    </citation>
    <scope>NUCLEOTIDE SEQUENCE [LARGE SCALE GENOMIC DNA]</scope>
    <source>
        <strain evidence="4 5">SAG 2523</strain>
    </source>
</reference>
<comment type="caution">
    <text evidence="4">The sequence shown here is derived from an EMBL/GenBank/DDBJ whole genome shotgun (WGS) entry which is preliminary data.</text>
</comment>
<dbReference type="InterPro" id="IPR002044">
    <property type="entry name" value="CBM20"/>
</dbReference>
<gene>
    <name evidence="4" type="ORF">WJX84_008768</name>
</gene>
<evidence type="ECO:0000313" key="4">
    <source>
        <dbReference type="EMBL" id="KAK9846893.1"/>
    </source>
</evidence>
<evidence type="ECO:0000313" key="5">
    <source>
        <dbReference type="Proteomes" id="UP001485043"/>
    </source>
</evidence>
<accession>A0AAW1SMM7</accession>
<dbReference type="InterPro" id="IPR013784">
    <property type="entry name" value="Carb-bd-like_fold"/>
</dbReference>
<dbReference type="Gene3D" id="2.60.40.10">
    <property type="entry name" value="Immunoglobulins"/>
    <property type="match status" value="1"/>
</dbReference>
<organism evidence="4 5">
    <name type="scientific">Apatococcus fuscideae</name>
    <dbReference type="NCBI Taxonomy" id="2026836"/>
    <lineage>
        <taxon>Eukaryota</taxon>
        <taxon>Viridiplantae</taxon>
        <taxon>Chlorophyta</taxon>
        <taxon>core chlorophytes</taxon>
        <taxon>Trebouxiophyceae</taxon>
        <taxon>Chlorellales</taxon>
        <taxon>Chlorellaceae</taxon>
        <taxon>Apatococcus</taxon>
    </lineage>
</organism>
<name>A0AAW1SMM7_9CHLO</name>
<dbReference type="AlphaFoldDB" id="A0AAW1SMM7"/>
<dbReference type="PROSITE" id="PS51166">
    <property type="entry name" value="CBM20"/>
    <property type="match status" value="1"/>
</dbReference>
<feature type="coiled-coil region" evidence="1">
    <location>
        <begin position="316"/>
        <end position="374"/>
    </location>
</feature>
<dbReference type="PANTHER" id="PTHR15048">
    <property type="entry name" value="STARCH-BINDING DOMAIN-CONTAINING PROTEIN 1"/>
    <property type="match status" value="1"/>
</dbReference>
<feature type="compositionally biased region" description="Polar residues" evidence="2">
    <location>
        <begin position="63"/>
        <end position="82"/>
    </location>
</feature>
<evidence type="ECO:0000256" key="1">
    <source>
        <dbReference type="SAM" id="Coils"/>
    </source>
</evidence>